<dbReference type="EMBL" id="JAMTCK010000013">
    <property type="protein sequence ID" value="MCP2168335.1"/>
    <property type="molecule type" value="Genomic_DNA"/>
</dbReference>
<keyword evidence="3" id="KW-1003">Cell membrane</keyword>
<keyword evidence="6 12" id="KW-0812">Transmembrane</keyword>
<feature type="transmembrane region" description="Helical" evidence="12">
    <location>
        <begin position="481"/>
        <end position="499"/>
    </location>
</feature>
<evidence type="ECO:0000256" key="9">
    <source>
        <dbReference type="ARBA" id="ARBA00035611"/>
    </source>
</evidence>
<feature type="transmembrane region" description="Helical" evidence="12">
    <location>
        <begin position="136"/>
        <end position="154"/>
    </location>
</feature>
<feature type="transmembrane region" description="Helical" evidence="12">
    <location>
        <begin position="239"/>
        <end position="258"/>
    </location>
</feature>
<evidence type="ECO:0000256" key="8">
    <source>
        <dbReference type="ARBA" id="ARBA00023136"/>
    </source>
</evidence>
<dbReference type="GO" id="GO:0022857">
    <property type="term" value="F:transmembrane transporter activity"/>
    <property type="evidence" value="ECO:0007669"/>
    <property type="project" value="InterPro"/>
</dbReference>
<dbReference type="RefSeq" id="WP_253776068.1">
    <property type="nucleotide sequence ID" value="NZ_JAMTCK010000013.1"/>
</dbReference>
<feature type="compositionally biased region" description="Low complexity" evidence="11">
    <location>
        <begin position="20"/>
        <end position="31"/>
    </location>
</feature>
<evidence type="ECO:0000256" key="3">
    <source>
        <dbReference type="ARBA" id="ARBA00022475"/>
    </source>
</evidence>
<evidence type="ECO:0000256" key="7">
    <source>
        <dbReference type="ARBA" id="ARBA00022989"/>
    </source>
</evidence>
<evidence type="ECO:0000256" key="1">
    <source>
        <dbReference type="ARBA" id="ARBA00004651"/>
    </source>
</evidence>
<feature type="transmembrane region" description="Helical" evidence="12">
    <location>
        <begin position="213"/>
        <end position="232"/>
    </location>
</feature>
<evidence type="ECO:0000256" key="10">
    <source>
        <dbReference type="ARBA" id="ARBA00035686"/>
    </source>
</evidence>
<protein>
    <recommendedName>
        <fullName evidence="10">Xylose transport system permease protein XylH</fullName>
    </recommendedName>
</protein>
<keyword evidence="14" id="KW-1185">Reference proteome</keyword>
<feature type="transmembrane region" description="Helical" evidence="12">
    <location>
        <begin position="318"/>
        <end position="338"/>
    </location>
</feature>
<feature type="transmembrane region" description="Helical" evidence="12">
    <location>
        <begin position="79"/>
        <end position="99"/>
    </location>
</feature>
<feature type="transmembrane region" description="Helical" evidence="12">
    <location>
        <begin position="111"/>
        <end position="131"/>
    </location>
</feature>
<feature type="region of interest" description="Disordered" evidence="11">
    <location>
        <begin position="1"/>
        <end position="48"/>
    </location>
</feature>
<feature type="transmembrane region" description="Helical" evidence="12">
    <location>
        <begin position="166"/>
        <end position="184"/>
    </location>
</feature>
<dbReference type="PANTHER" id="PTHR32196:SF32">
    <property type="entry name" value="XYLOSE TRANSPORT SYSTEM PERMEASE PROTEIN XYLH"/>
    <property type="match status" value="1"/>
</dbReference>
<feature type="transmembrane region" description="Helical" evidence="12">
    <location>
        <begin position="189"/>
        <end position="207"/>
    </location>
</feature>
<feature type="transmembrane region" description="Helical" evidence="12">
    <location>
        <begin position="350"/>
        <end position="369"/>
    </location>
</feature>
<accession>A0AAE3KIC1</accession>
<dbReference type="PANTHER" id="PTHR32196">
    <property type="entry name" value="ABC TRANSPORTER PERMEASE PROTEIN YPHD-RELATED-RELATED"/>
    <property type="match status" value="1"/>
</dbReference>
<comment type="function">
    <text evidence="9">Part of the binding-protein-dependent transport system for D-xylose. Probably responsible for the translocation of the substrate across the membrane.</text>
</comment>
<keyword evidence="7 12" id="KW-1133">Transmembrane helix</keyword>
<dbReference type="GO" id="GO:0005886">
    <property type="term" value="C:plasma membrane"/>
    <property type="evidence" value="ECO:0007669"/>
    <property type="project" value="UniProtKB-SubCell"/>
</dbReference>
<keyword evidence="5" id="KW-0762">Sugar transport</keyword>
<proteinExistence type="predicted"/>
<dbReference type="InterPro" id="IPR001851">
    <property type="entry name" value="ABC_transp_permease"/>
</dbReference>
<sequence length="509" mass="51294">MSDTSAGTATTGDKNDERGPAPTGGEAGATAKNTAKGPDRSTDKATPSAAIADFGIDTTSQTTGEALRAYVARVRGGEFGSLPALLGLVVLLVVFSALSDSFLTLGNIANLLAQGTGTTIIAMGLVFVLLLGEIDLSAGTASGVTASVMALHLVRNGNLLSGMGTTVFYLFAAALVVAVVLALLLRVWIGAGLSAVALVIVLAGVPANPWVEMLLALCVGAAIGCITGFLVAKVGIPSFVVTLALFLAWGGVVLQFIGEGGTLGLRNDVLFAVANGNLSTAASWALFVVAAGGYAAVVLTRHFSRLRKGLVAQPTTLVAVRVGAVVVLGAAATYLLTLNRSVSNVVTISGVPYVVPIVLVLLVIGTFVLDRTRYGRHIYAVGGNKEAARRAGINVTQIRMSVFVICSSVAALGAIVYSSKVGSVDPNAGGGNTLLFAVGAAVIGGTSLFGGKGRIRDAVIGGAVLAIIQNGLGLLKQPAAVVSIVTGLVLLLAASVDALSRRRAAAAPR</sequence>
<reference evidence="13" key="1">
    <citation type="submission" date="2022-06" db="EMBL/GenBank/DDBJ databases">
        <title>Genomic Encyclopedia of Archaeal and Bacterial Type Strains, Phase II (KMG-II): from individual species to whole genera.</title>
        <authorList>
            <person name="Goeker M."/>
        </authorList>
    </citation>
    <scope>NUCLEOTIDE SEQUENCE</scope>
    <source>
        <strain evidence="13">DSM 43935</strain>
    </source>
</reference>
<evidence type="ECO:0000256" key="11">
    <source>
        <dbReference type="SAM" id="MobiDB-lite"/>
    </source>
</evidence>
<feature type="compositionally biased region" description="Polar residues" evidence="11">
    <location>
        <begin position="1"/>
        <end position="12"/>
    </location>
</feature>
<evidence type="ECO:0000256" key="12">
    <source>
        <dbReference type="SAM" id="Phobius"/>
    </source>
</evidence>
<evidence type="ECO:0000256" key="5">
    <source>
        <dbReference type="ARBA" id="ARBA00022597"/>
    </source>
</evidence>
<organism evidence="13 14">
    <name type="scientific">Goodfellowiella coeruleoviolacea</name>
    <dbReference type="NCBI Taxonomy" id="334858"/>
    <lineage>
        <taxon>Bacteria</taxon>
        <taxon>Bacillati</taxon>
        <taxon>Actinomycetota</taxon>
        <taxon>Actinomycetes</taxon>
        <taxon>Pseudonocardiales</taxon>
        <taxon>Pseudonocardiaceae</taxon>
        <taxon>Goodfellowiella</taxon>
    </lineage>
</organism>
<evidence type="ECO:0000256" key="2">
    <source>
        <dbReference type="ARBA" id="ARBA00022448"/>
    </source>
</evidence>
<dbReference type="Pfam" id="PF02653">
    <property type="entry name" value="BPD_transp_2"/>
    <property type="match status" value="1"/>
</dbReference>
<keyword evidence="8 12" id="KW-0472">Membrane</keyword>
<comment type="subcellular location">
    <subcellularLocation>
        <location evidence="1">Cell membrane</location>
        <topology evidence="1">Multi-pass membrane protein</topology>
    </subcellularLocation>
</comment>
<keyword evidence="4" id="KW-0997">Cell inner membrane</keyword>
<feature type="transmembrane region" description="Helical" evidence="12">
    <location>
        <begin position="429"/>
        <end position="451"/>
    </location>
</feature>
<dbReference type="AlphaFoldDB" id="A0AAE3KIC1"/>
<feature type="transmembrane region" description="Helical" evidence="12">
    <location>
        <begin position="278"/>
        <end position="297"/>
    </location>
</feature>
<keyword evidence="2" id="KW-0813">Transport</keyword>
<evidence type="ECO:0000313" key="13">
    <source>
        <dbReference type="EMBL" id="MCP2168335.1"/>
    </source>
</evidence>
<feature type="transmembrane region" description="Helical" evidence="12">
    <location>
        <begin position="398"/>
        <end position="417"/>
    </location>
</feature>
<evidence type="ECO:0000256" key="6">
    <source>
        <dbReference type="ARBA" id="ARBA00022692"/>
    </source>
</evidence>
<feature type="transmembrane region" description="Helical" evidence="12">
    <location>
        <begin position="458"/>
        <end position="475"/>
    </location>
</feature>
<name>A0AAE3KIC1_9PSEU</name>
<dbReference type="CDD" id="cd06579">
    <property type="entry name" value="TM_PBP1_transp_AraH_like"/>
    <property type="match status" value="1"/>
</dbReference>
<evidence type="ECO:0000313" key="14">
    <source>
        <dbReference type="Proteomes" id="UP001206128"/>
    </source>
</evidence>
<gene>
    <name evidence="13" type="ORF">LX83_005213</name>
</gene>
<comment type="caution">
    <text evidence="13">The sequence shown here is derived from an EMBL/GenBank/DDBJ whole genome shotgun (WGS) entry which is preliminary data.</text>
</comment>
<dbReference type="Proteomes" id="UP001206128">
    <property type="component" value="Unassembled WGS sequence"/>
</dbReference>
<evidence type="ECO:0000256" key="4">
    <source>
        <dbReference type="ARBA" id="ARBA00022519"/>
    </source>
</evidence>